<dbReference type="Proteomes" id="UP000027265">
    <property type="component" value="Unassembled WGS sequence"/>
</dbReference>
<organism evidence="2 3">
    <name type="scientific">Jaapia argillacea MUCL 33604</name>
    <dbReference type="NCBI Taxonomy" id="933084"/>
    <lineage>
        <taxon>Eukaryota</taxon>
        <taxon>Fungi</taxon>
        <taxon>Dikarya</taxon>
        <taxon>Basidiomycota</taxon>
        <taxon>Agaricomycotina</taxon>
        <taxon>Agaricomycetes</taxon>
        <taxon>Agaricomycetidae</taxon>
        <taxon>Jaapiales</taxon>
        <taxon>Jaapiaceae</taxon>
        <taxon>Jaapia</taxon>
    </lineage>
</organism>
<sequence>MTGEHAQGDEDSSYNPEEDEEEDDELMLGAEDNHTELYGTQRVVSTSDVDGAPHYNSTSNQSGRPRTETSHTPANKKRKVTASSGGGRTGGTKNRKYG</sequence>
<accession>A0A067QIS2</accession>
<feature type="compositionally biased region" description="Acidic residues" evidence="1">
    <location>
        <begin position="9"/>
        <end position="26"/>
    </location>
</feature>
<evidence type="ECO:0000313" key="3">
    <source>
        <dbReference type="Proteomes" id="UP000027265"/>
    </source>
</evidence>
<protein>
    <submittedName>
        <fullName evidence="2">Uncharacterized protein</fullName>
    </submittedName>
</protein>
<reference evidence="3" key="1">
    <citation type="journal article" date="2014" name="Proc. Natl. Acad. Sci. U.S.A.">
        <title>Extensive sampling of basidiomycete genomes demonstrates inadequacy of the white-rot/brown-rot paradigm for wood decay fungi.</title>
        <authorList>
            <person name="Riley R."/>
            <person name="Salamov A.A."/>
            <person name="Brown D.W."/>
            <person name="Nagy L.G."/>
            <person name="Floudas D."/>
            <person name="Held B.W."/>
            <person name="Levasseur A."/>
            <person name="Lombard V."/>
            <person name="Morin E."/>
            <person name="Otillar R."/>
            <person name="Lindquist E.A."/>
            <person name="Sun H."/>
            <person name="LaButti K.M."/>
            <person name="Schmutz J."/>
            <person name="Jabbour D."/>
            <person name="Luo H."/>
            <person name="Baker S.E."/>
            <person name="Pisabarro A.G."/>
            <person name="Walton J.D."/>
            <person name="Blanchette R.A."/>
            <person name="Henrissat B."/>
            <person name="Martin F."/>
            <person name="Cullen D."/>
            <person name="Hibbett D.S."/>
            <person name="Grigoriev I.V."/>
        </authorList>
    </citation>
    <scope>NUCLEOTIDE SEQUENCE [LARGE SCALE GENOMIC DNA]</scope>
    <source>
        <strain evidence="3">MUCL 33604</strain>
    </source>
</reference>
<dbReference type="InParanoid" id="A0A067QIS2"/>
<name>A0A067QIS2_9AGAM</name>
<feature type="compositionally biased region" description="Polar residues" evidence="1">
    <location>
        <begin position="55"/>
        <end position="64"/>
    </location>
</feature>
<keyword evidence="3" id="KW-1185">Reference proteome</keyword>
<dbReference type="HOGENOM" id="CLU_2333884_0_0_1"/>
<evidence type="ECO:0000313" key="2">
    <source>
        <dbReference type="EMBL" id="KDQ62501.1"/>
    </source>
</evidence>
<gene>
    <name evidence="2" type="ORF">JAAARDRAFT_54438</name>
</gene>
<dbReference type="AlphaFoldDB" id="A0A067QIS2"/>
<evidence type="ECO:0000256" key="1">
    <source>
        <dbReference type="SAM" id="MobiDB-lite"/>
    </source>
</evidence>
<proteinExistence type="predicted"/>
<dbReference type="EMBL" id="KL197711">
    <property type="protein sequence ID" value="KDQ62501.1"/>
    <property type="molecule type" value="Genomic_DNA"/>
</dbReference>
<feature type="region of interest" description="Disordered" evidence="1">
    <location>
        <begin position="1"/>
        <end position="98"/>
    </location>
</feature>